<organism evidence="1 2">
    <name type="scientific">Halosquirtibacter laminarini</name>
    <dbReference type="NCBI Taxonomy" id="3374600"/>
    <lineage>
        <taxon>Bacteria</taxon>
        <taxon>Pseudomonadati</taxon>
        <taxon>Bacteroidota</taxon>
        <taxon>Bacteroidia</taxon>
        <taxon>Marinilabiliales</taxon>
        <taxon>Prolixibacteraceae</taxon>
        <taxon>Halosquirtibacter</taxon>
    </lineage>
</organism>
<keyword evidence="2" id="KW-1185">Reference proteome</keyword>
<gene>
    <name evidence="1" type="ORF">K4L44_06655</name>
</gene>
<dbReference type="Proteomes" id="UP000826212">
    <property type="component" value="Chromosome"/>
</dbReference>
<dbReference type="EMBL" id="CP081303">
    <property type="protein sequence ID" value="QZE15506.1"/>
    <property type="molecule type" value="Genomic_DNA"/>
</dbReference>
<proteinExistence type="predicted"/>
<name>A0AC61NII4_9BACT</name>
<accession>A0AC61NII4</accession>
<reference evidence="1" key="1">
    <citation type="submission" date="2021-08" db="EMBL/GenBank/DDBJ databases">
        <title>Novel anaerobic bacterium isolated from sea squirt in East Sea, Republic of Korea.</title>
        <authorList>
            <person name="Nguyen T.H."/>
            <person name="Li Z."/>
            <person name="Lee Y.-J."/>
            <person name="Ko J."/>
            <person name="Kim S.-G."/>
        </authorList>
    </citation>
    <scope>NUCLEOTIDE SEQUENCE</scope>
    <source>
        <strain evidence="1">KCTC 25031</strain>
    </source>
</reference>
<evidence type="ECO:0000313" key="2">
    <source>
        <dbReference type="Proteomes" id="UP000826212"/>
    </source>
</evidence>
<protein>
    <submittedName>
        <fullName evidence="1">Uncharacterized protein</fullName>
    </submittedName>
</protein>
<sequence length="98" mass="10937">MTVGGDGTKDAADTFKSGSVDIYYQKVLPNEQEVLMNVVGNYYSTSSEYKLLEIATFGEQDTLLFDFMKSDKILCCGRVRTLSQKVCKSFCMSSIMSE</sequence>
<evidence type="ECO:0000313" key="1">
    <source>
        <dbReference type="EMBL" id="QZE15506.1"/>
    </source>
</evidence>